<feature type="compositionally biased region" description="Polar residues" evidence="8">
    <location>
        <begin position="731"/>
        <end position="740"/>
    </location>
</feature>
<feature type="compositionally biased region" description="Polar residues" evidence="8">
    <location>
        <begin position="1035"/>
        <end position="1053"/>
    </location>
</feature>
<dbReference type="GO" id="GO:0005829">
    <property type="term" value="C:cytosol"/>
    <property type="evidence" value="ECO:0007669"/>
    <property type="project" value="TreeGrafter"/>
</dbReference>
<dbReference type="Ensembl" id="ENSSLDT00000007350.1">
    <property type="protein sequence ID" value="ENSSLDP00000007125.1"/>
    <property type="gene ID" value="ENSSLDG00000005552.1"/>
</dbReference>
<dbReference type="CDD" id="cd06071">
    <property type="entry name" value="Beach"/>
    <property type="match status" value="1"/>
</dbReference>
<feature type="compositionally biased region" description="Low complexity" evidence="8">
    <location>
        <begin position="698"/>
        <end position="715"/>
    </location>
</feature>
<comment type="subunit">
    <text evidence="5">Interacts with RII subunit of PKA.</text>
</comment>
<dbReference type="Gene3D" id="2.30.29.30">
    <property type="entry name" value="Pleckstrin-homology domain (PH domain)/Phosphotyrosine-binding domain (PTB)"/>
    <property type="match status" value="1"/>
</dbReference>
<comment type="subcellular location">
    <subcellularLocation>
        <location evidence="1">Membrane</location>
        <topology evidence="1">Peripheral membrane protein</topology>
    </subcellularLocation>
</comment>
<evidence type="ECO:0000313" key="11">
    <source>
        <dbReference type="Ensembl" id="ENSSLDP00000007125.1"/>
    </source>
</evidence>
<dbReference type="InterPro" id="IPR011993">
    <property type="entry name" value="PH-like_dom_sf"/>
</dbReference>
<dbReference type="InterPro" id="IPR023362">
    <property type="entry name" value="PH-BEACH_dom"/>
</dbReference>
<dbReference type="InterPro" id="IPR000409">
    <property type="entry name" value="BEACH_dom"/>
</dbReference>
<evidence type="ECO:0000256" key="7">
    <source>
        <dbReference type="ARBA" id="ARBA00080802"/>
    </source>
</evidence>
<dbReference type="Pfam" id="PF15787">
    <property type="entry name" value="DUF4704"/>
    <property type="match status" value="1"/>
</dbReference>
<evidence type="ECO:0000256" key="6">
    <source>
        <dbReference type="ARBA" id="ARBA00073055"/>
    </source>
</evidence>
<evidence type="ECO:0000256" key="1">
    <source>
        <dbReference type="ARBA" id="ARBA00004170"/>
    </source>
</evidence>
<dbReference type="PROSITE" id="PS51783">
    <property type="entry name" value="PH_BEACH"/>
    <property type="match status" value="1"/>
</dbReference>
<sequence>MPPSLCTHRTPLCYRSSSRVHITRAVLEQFLSFAKYLDGLTHGAPLLKQLCDHILFNAAIWIHTPAKVQLSLYTYLSAEFIGTATIYNTIRRVGTMLQLMHTLKYYYWAVNPADSSGIMPKGLDGPRPTQKEIISLRAFMLLFLKQLILKDRGVKEDELQSILNYLLTMHEDENLHDVLQLVVALMSEHPASMIPAFDQRNGIRVIYKLMASKSESIRVQSLKVLGYFLKHLGHKRKVEIMHTHSLFTLLGERLMLHTNTVTVTTYNTLYEILTEQVCTQVVHKPHPEPDSTVKIQNPMILKVLATLLKNSAPSTELMEVRRLFLSDMIKLFSNSRENRRCLLQCSVWQDWMFSLGYINPKNSDEQKITEMVYNIFRILLYHAIKYEWGGWRVWVDTLSIAHSKVTYEAHKEYLAKMYEEYQRQEEENIKKGKKGLVSTISGLSSQASGIKGAIREIDDNSQTPESETDYESADSRNLLAEGKGPEEALSGTGGAVDGVRVEVHDLLVDIKAEKVEATEVKLDDMELSSETLGVSENGTLVEVDSLLDNVYCAAVEKLNSNANSMLLLKGSIDDQNAPPLITLDDDKDSIPSSNNFLFGEVTGSIEDKLLPDLSPAEPLVLPSPEPPVHTSASDELGLLTHMTGGSELGSLPSILEKDEFELQAALEGISSVAGTEAEASYKSPEVTEGTAAAVSDGDPSASKTSSTADATSNTSDTERSDDGKDKKMKKIQTTATTQSLHGRLATQMERDIRVDLGFRGMPMTEEQRRQFSPGPRTTMFRIPEFKWSAVHQRLLTDLLFALESDVHVWRSHSTKSVMDFVNSNENIIFVHNTIHLISQMVDNIIIACGGILPLLSAATSPSMELDNIEATQGMSSQTAITFLSRLMVMVDVLVFSSSLNFSEIEAEKNMSSGGLMRQCLRLVCCVAVRNCLECRQRHRNKSSIPNNNKTQEILLNAVTSSKTAIELVPSNLSPIKDPDRLLQDVDINRLRAVVFRDVDDSKQAQFLALAVVYFISVLMVSKYRDILEPQRETARISSQSVRSARQEITSPTSTGVDSCALPFFHPFFLLTNLTYFINFHSDKRGTFDSSKDHLVPSEDLHMESCLPHTDSGIGEEQVASVLYGSDLDHSAGGPFIMSEQISTLSSEVKKSQESLSDPPSVEVLKQTSSITSISQPNKGISVKEILKSLVAAPVEGMEAGLEPVSYPDPASKAQAQAMLPMQFHSFDRSVVVPVKKTSPGSLAVHTVGSSSTTSAGLTAGSTPNILAAASVTPKSMINTTGATDAAPSTSSSSSFVNGATSKNLPAVQTVAPMPEDTVENMSITTKLERALEKVAPLLREIFVDFAPFLSRTLLGSHGQELLIEGLVCMKSSTSVVELVMLLCSQEWQNSIQKNAGLAFIELINEGRLLCHAMKDHIVRVANEAEFILNRQRAEDVHKHAEFESNCAQYAADRKEEEKMCDHLISAAKHRDHVTANQLKQKIVNILTNKHGAWGTLAQSQLHDFWRLDYWEDDLRRRRRFVRNPFGSTHLDITCKSLQEYGTEEDELVKSKKAFRSQTVASQNPETELILDGDDDAVSLLQEKEMDNLGGPVVLSSPAQLVAPVLVARGTLSITTTEIYFEVDEDDPAFKKVDPKVLAYTEGLHGKWMFSEIRAVFSRRYLLQNTAIEVFMANRTSVMFNFPDQATVKKVVYSLPRVGVGTSYGLPQARRISLATPRQLFKSSNMTQRWQRREISNFEYLTFLNTIAGRTYNDLNQYPVFPWVLTNYDSEELDLTLPGNFRDLSKPVGALNPKRAAFYAERYETWEDDQTPPCHYNSHYSTAATALHWLVRIEPFTTFFLSGNNNKFDHPDRTFSAIDRSWRNCQRDTSDVKELIPEFYYLPEMFVNSNGYHLGMREDRTMVCDVDLPAWAKKPEDLVRINRMALESEFVSCQLHQWIDLIFGYKQRGPEAVRALNVFHYLTYEGSVNLDSITDPLLREATEAQIQSFGQTPSQLLIEPHPPRSSAMHLCFLPQSPLMFKDQMQQDVIMVLKFPSNSPVTHVAANTLPHLNVPAVVTVTCSRLFAVNRWHNTVGLRGAPGYSLEQAHHLPIEMDSLVANNTGSNKRQITDLVDQSIQITTQCFVVTADNRYILVCGFWDKSFRVYSSETGKLTQIVFGHWDVVTCLARSESYIGGDCYIVSGSRDATLLLWYWSGRHHIIGDNPNNSDYPAPRAVLTGHDQEVVCVSVCAELGLVISGAKEGPCLVHTITGDLLRALEGPDHYQCPRLISVSSEGHCIIYYERGRFCNFSINGKLLAQMEVNDSTRAILLSSDGHNLVTGGDNGVVEVWQACDFKQLYIYPGCDAGIRAMDLSHDQRHKNAKKCHDIVWHKIMKNRHSIVWHKTSKKHHSILRHKQS</sequence>
<dbReference type="FunFam" id="2.130.10.10:FF:000036">
    <property type="entry name" value="Neurobeachin isoform A"/>
    <property type="match status" value="1"/>
</dbReference>
<dbReference type="SMART" id="SM01026">
    <property type="entry name" value="Beach"/>
    <property type="match status" value="1"/>
</dbReference>
<evidence type="ECO:0000256" key="2">
    <source>
        <dbReference type="ARBA" id="ARBA00022574"/>
    </source>
</evidence>
<dbReference type="InterPro" id="IPR015943">
    <property type="entry name" value="WD40/YVTN_repeat-like_dom_sf"/>
</dbReference>
<dbReference type="CDD" id="cd01201">
    <property type="entry name" value="PH_BEACH"/>
    <property type="match status" value="1"/>
</dbReference>
<dbReference type="InterPro" id="IPR010508">
    <property type="entry name" value="NBEA-like_DUF1088"/>
</dbReference>
<proteinExistence type="predicted"/>
<accession>A0A3B4WT47</accession>
<dbReference type="GO" id="GO:0016020">
    <property type="term" value="C:membrane"/>
    <property type="evidence" value="ECO:0007669"/>
    <property type="project" value="UniProtKB-SubCell"/>
</dbReference>
<dbReference type="PANTHER" id="PTHR13743">
    <property type="entry name" value="BEIGE/BEACH-RELATED"/>
    <property type="match status" value="1"/>
</dbReference>
<feature type="domain" description="BEACH" evidence="9">
    <location>
        <begin position="1714"/>
        <end position="2003"/>
    </location>
</feature>
<feature type="region of interest" description="Disordered" evidence="8">
    <location>
        <begin position="1034"/>
        <end position="1053"/>
    </location>
</feature>
<feature type="region of interest" description="Disordered" evidence="8">
    <location>
        <begin position="673"/>
        <end position="746"/>
    </location>
</feature>
<evidence type="ECO:0000256" key="5">
    <source>
        <dbReference type="ARBA" id="ARBA00065599"/>
    </source>
</evidence>
<evidence type="ECO:0000259" key="10">
    <source>
        <dbReference type="PROSITE" id="PS51783"/>
    </source>
</evidence>
<dbReference type="Pfam" id="PF06469">
    <property type="entry name" value="DUF1088"/>
    <property type="match status" value="1"/>
</dbReference>
<dbReference type="Pfam" id="PF02138">
    <property type="entry name" value="Beach"/>
    <property type="match status" value="1"/>
</dbReference>
<dbReference type="InterPro" id="IPR001680">
    <property type="entry name" value="WD40_rpt"/>
</dbReference>
<dbReference type="SUPFAM" id="SSF50978">
    <property type="entry name" value="WD40 repeat-like"/>
    <property type="match status" value="1"/>
</dbReference>
<protein>
    <recommendedName>
        <fullName evidence="6">Neurobeachin</fullName>
    </recommendedName>
    <alternativeName>
        <fullName evidence="7">Lysosomal-trafficking regulator 2</fullName>
    </alternativeName>
</protein>
<dbReference type="Pfam" id="PF14844">
    <property type="entry name" value="PH_BEACH"/>
    <property type="match status" value="1"/>
</dbReference>
<evidence type="ECO:0000259" key="9">
    <source>
        <dbReference type="PROSITE" id="PS50197"/>
    </source>
</evidence>
<dbReference type="InterPro" id="IPR050865">
    <property type="entry name" value="BEACH_Domain"/>
</dbReference>
<evidence type="ECO:0000256" key="4">
    <source>
        <dbReference type="ARBA" id="ARBA00023136"/>
    </source>
</evidence>
<evidence type="ECO:0000256" key="3">
    <source>
        <dbReference type="ARBA" id="ARBA00022737"/>
    </source>
</evidence>
<dbReference type="PROSITE" id="PS50197">
    <property type="entry name" value="BEACH"/>
    <property type="match status" value="1"/>
</dbReference>
<dbReference type="InterPro" id="IPR016024">
    <property type="entry name" value="ARM-type_fold"/>
</dbReference>
<feature type="domain" description="BEACH-type PH" evidence="10">
    <location>
        <begin position="1587"/>
        <end position="1695"/>
    </location>
</feature>
<evidence type="ECO:0000313" key="12">
    <source>
        <dbReference type="Proteomes" id="UP000261360"/>
    </source>
</evidence>
<dbReference type="GO" id="GO:0019901">
    <property type="term" value="F:protein kinase binding"/>
    <property type="evidence" value="ECO:0007669"/>
    <property type="project" value="TreeGrafter"/>
</dbReference>
<dbReference type="SUPFAM" id="SSF50729">
    <property type="entry name" value="PH domain-like"/>
    <property type="match status" value="1"/>
</dbReference>
<feature type="region of interest" description="Disordered" evidence="8">
    <location>
        <begin position="453"/>
        <end position="475"/>
    </location>
</feature>
<dbReference type="InterPro" id="IPR031570">
    <property type="entry name" value="NBEA/BDCP_DUF4704"/>
</dbReference>
<dbReference type="GO" id="GO:0008104">
    <property type="term" value="P:intracellular protein localization"/>
    <property type="evidence" value="ECO:0007669"/>
    <property type="project" value="TreeGrafter"/>
</dbReference>
<dbReference type="SUPFAM" id="SSF48371">
    <property type="entry name" value="ARM repeat"/>
    <property type="match status" value="1"/>
</dbReference>
<dbReference type="InterPro" id="IPR046851">
    <property type="entry name" value="NBCH_WD40"/>
</dbReference>
<dbReference type="SMART" id="SM00320">
    <property type="entry name" value="WD40"/>
    <property type="match status" value="4"/>
</dbReference>
<dbReference type="InterPro" id="IPR036372">
    <property type="entry name" value="BEACH_dom_sf"/>
</dbReference>
<keyword evidence="3" id="KW-0677">Repeat</keyword>
<dbReference type="PANTHER" id="PTHR13743:SF62">
    <property type="entry name" value="NEUROBEACHIN"/>
    <property type="match status" value="1"/>
</dbReference>
<dbReference type="Gene3D" id="1.10.1540.10">
    <property type="entry name" value="BEACH domain"/>
    <property type="match status" value="1"/>
</dbReference>
<evidence type="ECO:0000256" key="8">
    <source>
        <dbReference type="SAM" id="MobiDB-lite"/>
    </source>
</evidence>
<keyword evidence="4" id="KW-0472">Membrane</keyword>
<dbReference type="Proteomes" id="UP000261360">
    <property type="component" value="Unplaced"/>
</dbReference>
<dbReference type="InterPro" id="IPR036322">
    <property type="entry name" value="WD40_repeat_dom_sf"/>
</dbReference>
<keyword evidence="2" id="KW-0853">WD repeat</keyword>
<dbReference type="FunFam" id="1.10.1540.10:FF:000001">
    <property type="entry name" value="neurobeachin isoform X1"/>
    <property type="match status" value="1"/>
</dbReference>
<name>A0A3B4WT47_SERLL</name>
<dbReference type="Pfam" id="PF20426">
    <property type="entry name" value="NBCH_WD40"/>
    <property type="match status" value="1"/>
</dbReference>
<dbReference type="GeneTree" id="ENSGT00940000154934"/>
<reference evidence="11" key="1">
    <citation type="submission" date="2025-08" db="UniProtKB">
        <authorList>
            <consortium name="Ensembl"/>
        </authorList>
    </citation>
    <scope>IDENTIFICATION</scope>
</reference>
<keyword evidence="12" id="KW-1185">Reference proteome</keyword>
<reference evidence="11" key="2">
    <citation type="submission" date="2025-09" db="UniProtKB">
        <authorList>
            <consortium name="Ensembl"/>
        </authorList>
    </citation>
    <scope>IDENTIFICATION</scope>
</reference>
<dbReference type="SUPFAM" id="SSF81837">
    <property type="entry name" value="BEACH domain"/>
    <property type="match status" value="1"/>
</dbReference>
<feature type="compositionally biased region" description="Basic and acidic residues" evidence="8">
    <location>
        <begin position="716"/>
        <end position="725"/>
    </location>
</feature>
<dbReference type="FunFam" id="2.30.29.30:FF:000059">
    <property type="entry name" value="neurobeachin isoform X1"/>
    <property type="match status" value="1"/>
</dbReference>
<organism evidence="11 12">
    <name type="scientific">Seriola lalandi dorsalis</name>
    <dbReference type="NCBI Taxonomy" id="1841481"/>
    <lineage>
        <taxon>Eukaryota</taxon>
        <taxon>Metazoa</taxon>
        <taxon>Chordata</taxon>
        <taxon>Craniata</taxon>
        <taxon>Vertebrata</taxon>
        <taxon>Euteleostomi</taxon>
        <taxon>Actinopterygii</taxon>
        <taxon>Neopterygii</taxon>
        <taxon>Teleostei</taxon>
        <taxon>Neoteleostei</taxon>
        <taxon>Acanthomorphata</taxon>
        <taxon>Carangaria</taxon>
        <taxon>Carangiformes</taxon>
        <taxon>Carangidae</taxon>
        <taxon>Seriola</taxon>
    </lineage>
</organism>
<dbReference type="Gene3D" id="2.130.10.10">
    <property type="entry name" value="YVTN repeat-like/Quinoprotein amine dehydrogenase"/>
    <property type="match status" value="1"/>
</dbReference>